<sequence length="65" mass="7875">MTARTIPKMLTTQELADRLKMSTSEIDNRRNLKNDPLPGYLIGDRKGWRYDEQEVLEWIQRRRNR</sequence>
<dbReference type="InterPro" id="IPR009061">
    <property type="entry name" value="DNA-bd_dom_put_sf"/>
</dbReference>
<keyword evidence="2" id="KW-1185">Reference proteome</keyword>
<protein>
    <submittedName>
        <fullName evidence="1">Helix-turn-helix domain-containing protein</fullName>
    </submittedName>
</protein>
<comment type="caution">
    <text evidence="1">The sequence shown here is derived from an EMBL/GenBank/DDBJ whole genome shotgun (WGS) entry which is preliminary data.</text>
</comment>
<name>A0ABT3WUF6_9CORY</name>
<dbReference type="Proteomes" id="UP001081709">
    <property type="component" value="Unassembled WGS sequence"/>
</dbReference>
<dbReference type="EMBL" id="JAPMKV010000010">
    <property type="protein sequence ID" value="MCX7445860.1"/>
    <property type="molecule type" value="Genomic_DNA"/>
</dbReference>
<dbReference type="RefSeq" id="WP_267186881.1">
    <property type="nucleotide sequence ID" value="NZ_JAPMKV010000010.1"/>
</dbReference>
<reference evidence="1" key="1">
    <citation type="submission" date="2022-11" db="EMBL/GenBank/DDBJ databases">
        <title>Corynebacterium sp. isolated from Penguins.</title>
        <authorList>
            <person name="Sedlar K."/>
            <person name="Svec P."/>
        </authorList>
    </citation>
    <scope>NUCLEOTIDE SEQUENCE</scope>
    <source>
        <strain evidence="1">P7003</strain>
    </source>
</reference>
<accession>A0ABT3WUF6</accession>
<proteinExistence type="predicted"/>
<organism evidence="1 2">
    <name type="scientific">Corynebacterium pygosceleis</name>
    <dbReference type="NCBI Taxonomy" id="2800406"/>
    <lineage>
        <taxon>Bacteria</taxon>
        <taxon>Bacillati</taxon>
        <taxon>Actinomycetota</taxon>
        <taxon>Actinomycetes</taxon>
        <taxon>Mycobacteriales</taxon>
        <taxon>Corynebacteriaceae</taxon>
        <taxon>Corynebacterium</taxon>
    </lineage>
</organism>
<evidence type="ECO:0000313" key="2">
    <source>
        <dbReference type="Proteomes" id="UP001081709"/>
    </source>
</evidence>
<evidence type="ECO:0000313" key="1">
    <source>
        <dbReference type="EMBL" id="MCX7445860.1"/>
    </source>
</evidence>
<gene>
    <name evidence="1" type="ORF">OS125_11520</name>
</gene>
<dbReference type="SUPFAM" id="SSF46955">
    <property type="entry name" value="Putative DNA-binding domain"/>
    <property type="match status" value="1"/>
</dbReference>